<dbReference type="InterPro" id="IPR001254">
    <property type="entry name" value="Trypsin_dom"/>
</dbReference>
<dbReference type="Pfam" id="PF00089">
    <property type="entry name" value="Trypsin"/>
    <property type="match status" value="1"/>
</dbReference>
<dbReference type="CDD" id="cd00190">
    <property type="entry name" value="Tryp_SPc"/>
    <property type="match status" value="1"/>
</dbReference>
<keyword evidence="5" id="KW-0732">Signal</keyword>
<evidence type="ECO:0000256" key="5">
    <source>
        <dbReference type="SAM" id="SignalP"/>
    </source>
</evidence>
<dbReference type="GO" id="GO:0006508">
    <property type="term" value="P:proteolysis"/>
    <property type="evidence" value="ECO:0007669"/>
    <property type="project" value="UniProtKB-KW"/>
</dbReference>
<keyword evidence="2" id="KW-0378">Hydrolase</keyword>
<evidence type="ECO:0000256" key="4">
    <source>
        <dbReference type="ARBA" id="ARBA00023157"/>
    </source>
</evidence>
<dbReference type="InterPro" id="IPR050430">
    <property type="entry name" value="Peptidase_S1"/>
</dbReference>
<feature type="chain" id="PRO_5004281113" evidence="5">
    <location>
        <begin position="27"/>
        <end position="259"/>
    </location>
</feature>
<accession>Q6VPT9</accession>
<dbReference type="PROSITE" id="PS50240">
    <property type="entry name" value="TRYPSIN_DOM"/>
    <property type="match status" value="1"/>
</dbReference>
<reference evidence="7" key="1">
    <citation type="journal article" date="2003" name="J. Invest. Dermatol.">
        <title>Mechanisms for a novel immune evasion strategy in the scabies mite sarcoptes scabiei: a multigene family of inactivated serine proteases.</title>
        <authorList>
            <person name="Holt D.C."/>
            <person name="Fischer K."/>
            <person name="Allen G.E."/>
            <person name="Wilson D."/>
            <person name="Wilson P."/>
            <person name="Slade R."/>
            <person name="Currie B.J."/>
            <person name="Walton S.F."/>
            <person name="Kemp D.J."/>
        </authorList>
    </citation>
    <scope>NUCLEOTIDE SEQUENCE</scope>
</reference>
<keyword evidence="1" id="KW-0645">Protease</keyword>
<protein>
    <submittedName>
        <fullName evidence="7">Group 3 allergen SMIPP-S Yv5027C11</fullName>
    </submittedName>
</protein>
<evidence type="ECO:0000256" key="1">
    <source>
        <dbReference type="ARBA" id="ARBA00022670"/>
    </source>
</evidence>
<dbReference type="PANTHER" id="PTHR24276">
    <property type="entry name" value="POLYSERASE-RELATED"/>
    <property type="match status" value="1"/>
</dbReference>
<dbReference type="OrthoDB" id="6432550at2759"/>
<organism evidence="7">
    <name type="scientific">Sarcoptes scabiei</name>
    <name type="common">Itch mite</name>
    <name type="synonym">Acarus scabiei</name>
    <dbReference type="NCBI Taxonomy" id="52283"/>
    <lineage>
        <taxon>Eukaryota</taxon>
        <taxon>Metazoa</taxon>
        <taxon>Ecdysozoa</taxon>
        <taxon>Arthropoda</taxon>
        <taxon>Chelicerata</taxon>
        <taxon>Arachnida</taxon>
        <taxon>Acari</taxon>
        <taxon>Acariformes</taxon>
        <taxon>Sarcoptiformes</taxon>
        <taxon>Astigmata</taxon>
        <taxon>Psoroptidia</taxon>
        <taxon>Sarcoptoidea</taxon>
        <taxon>Sarcoptidae</taxon>
        <taxon>Sarcoptinae</taxon>
        <taxon>Sarcoptes</taxon>
    </lineage>
</organism>
<dbReference type="InterPro" id="IPR043504">
    <property type="entry name" value="Peptidase_S1_PA_chymotrypsin"/>
</dbReference>
<feature type="signal peptide" evidence="5">
    <location>
        <begin position="1"/>
        <end position="26"/>
    </location>
</feature>
<feature type="domain" description="Peptidase S1" evidence="6">
    <location>
        <begin position="27"/>
        <end position="255"/>
    </location>
</feature>
<dbReference type="GO" id="GO:0004252">
    <property type="term" value="F:serine-type endopeptidase activity"/>
    <property type="evidence" value="ECO:0007669"/>
    <property type="project" value="InterPro"/>
</dbReference>
<evidence type="ECO:0000256" key="3">
    <source>
        <dbReference type="ARBA" id="ARBA00022825"/>
    </source>
</evidence>
<name>Q6VPT9_SARSC</name>
<dbReference type="Gene3D" id="2.40.10.10">
    <property type="entry name" value="Trypsin-like serine proteases"/>
    <property type="match status" value="2"/>
</dbReference>
<evidence type="ECO:0000313" key="7">
    <source>
        <dbReference type="EMBL" id="AAR14088.1"/>
    </source>
</evidence>
<dbReference type="AlphaFoldDB" id="Q6VPT9"/>
<dbReference type="EMBL" id="AY333078">
    <property type="protein sequence ID" value="AAR14088.1"/>
    <property type="molecule type" value="mRNA"/>
</dbReference>
<keyword evidence="3" id="KW-0720">Serine protease</keyword>
<dbReference type="SMART" id="SM00020">
    <property type="entry name" value="Tryp_SPc"/>
    <property type="match status" value="1"/>
</dbReference>
<dbReference type="InterPro" id="IPR009003">
    <property type="entry name" value="Peptidase_S1_PA"/>
</dbReference>
<sequence length="259" mass="27680">MVSTRSRLFVSFSIALASIFPLPSLTLQGDEVRKIEITDAPWSAAVTSASIVCGGSILSDSFVLTSARCVFEKPLSGITVHYGSKEISSVGIYESVKAVHFIRFKPSTLENNIALLETSGKLQLDGQKSKAIPLTSLMFDPAAGSKILVSGWGAPGRGPYTNYSDVLLAANFTVIGREDCREQFKKYGYGDIITDEVFCAGGAAGKLRIDYSDDGDPAEFGGKLVGAASYFPLPQLPNVFTRIGAYVESIKEIIGQPST</sequence>
<evidence type="ECO:0000256" key="2">
    <source>
        <dbReference type="ARBA" id="ARBA00022801"/>
    </source>
</evidence>
<dbReference type="SUPFAM" id="SSF50494">
    <property type="entry name" value="Trypsin-like serine proteases"/>
    <property type="match status" value="1"/>
</dbReference>
<keyword evidence="4" id="KW-1015">Disulfide bond</keyword>
<dbReference type="PANTHER" id="PTHR24276:SF91">
    <property type="entry name" value="AT26814P-RELATED"/>
    <property type="match status" value="1"/>
</dbReference>
<dbReference type="VEuPathDB" id="VectorBase:SSCA010010"/>
<proteinExistence type="evidence at transcript level"/>
<evidence type="ECO:0000259" key="6">
    <source>
        <dbReference type="PROSITE" id="PS50240"/>
    </source>
</evidence>